<dbReference type="EMBL" id="CAKXAJ010025526">
    <property type="protein sequence ID" value="CAH2240505.1"/>
    <property type="molecule type" value="Genomic_DNA"/>
</dbReference>
<name>A0A8S4RSI8_9NEOP</name>
<dbReference type="EC" id="1.3.1.94" evidence="2 9"/>
<comment type="similarity">
    <text evidence="6 9">Belongs to the steroid 5-alpha reductase family. Polyprenal reductase subfamily.</text>
</comment>
<evidence type="ECO:0000256" key="1">
    <source>
        <dbReference type="ARBA" id="ARBA00004127"/>
    </source>
</evidence>
<comment type="function">
    <text evidence="9">Plays a key role in early steps of protein N-linked glycosylation by being involved in the conversion of polyprenol into dolichol. Acts as a polyprenal reductase that mediates the reduction of polyprenal into dolichal in a NADP-dependent mechanism. Dolichols are required for the synthesis of dolichol-linked monosaccharides and the oligosaccharide precursor used for N-glycosylation.</text>
</comment>
<evidence type="ECO:0000256" key="8">
    <source>
        <dbReference type="ARBA" id="ARBA00049427"/>
    </source>
</evidence>
<dbReference type="PANTHER" id="PTHR14624:SF0">
    <property type="entry name" value="POLYPRENOL REDUCTASE"/>
    <property type="match status" value="1"/>
</dbReference>
<keyword evidence="9" id="KW-0521">NADP</keyword>
<dbReference type="GO" id="GO:0160198">
    <property type="term" value="F:polyprenal reductase activity"/>
    <property type="evidence" value="ECO:0007669"/>
    <property type="project" value="UniProtKB-EC"/>
</dbReference>
<feature type="transmembrane region" description="Helical" evidence="9">
    <location>
        <begin position="199"/>
        <end position="217"/>
    </location>
</feature>
<comment type="pathway">
    <text evidence="9">Protein modification; protein glycosylation.</text>
</comment>
<comment type="caution">
    <text evidence="12">The sequence shown here is derived from an EMBL/GenBank/DDBJ whole genome shotgun (WGS) entry which is preliminary data.</text>
</comment>
<dbReference type="GO" id="GO:0005789">
    <property type="term" value="C:endoplasmic reticulum membrane"/>
    <property type="evidence" value="ECO:0007669"/>
    <property type="project" value="UniProtKB-SubCell"/>
</dbReference>
<dbReference type="InterPro" id="IPR001104">
    <property type="entry name" value="3-oxo-5_a-steroid_4-DH_C"/>
</dbReference>
<sequence>MGRGSGEEHGGEEKGMQKSIGSSDAEAITVALTGFVIKNYEKHVPAFILKGFKYGAFAYQGSGAVYLRVIEVSKARYRHFYAFSSVFSALTLVYALLVYFYEFKVHKYVVLFLHFLLEQDKPAVSVAAVLLALSLLMVQCFRRCYETYYLQVFARTSTMNLSHYIAGLVHYFAVVVAVIGQAPLFCDNQNRKKILWHDIKTLTLSIPVTIIFLWAWYEQYKSNVVLANLRKDQKSGMVVTEKHCVPRGRLFKYVSSPHRLCEVIMYVMLLILVPTRTFFCIFLWVICNQVQTALHAHEWYKKTFMDYPTDRNAIIPQIY</sequence>
<dbReference type="Proteomes" id="UP000838756">
    <property type="component" value="Unassembled WGS sequence"/>
</dbReference>
<evidence type="ECO:0000313" key="12">
    <source>
        <dbReference type="EMBL" id="CAH2240505.1"/>
    </source>
</evidence>
<dbReference type="GO" id="GO:0102389">
    <property type="term" value="F:polyprenol reductase activity"/>
    <property type="evidence" value="ECO:0007669"/>
    <property type="project" value="UniProtKB-UniRule"/>
</dbReference>
<dbReference type="GO" id="GO:0003865">
    <property type="term" value="F:3-oxo-5-alpha-steroid 4-dehydrogenase activity"/>
    <property type="evidence" value="ECO:0007669"/>
    <property type="project" value="TreeGrafter"/>
</dbReference>
<dbReference type="OrthoDB" id="5788137at2759"/>
<keyword evidence="5 9" id="KW-0472">Membrane</keyword>
<protein>
    <recommendedName>
        <fullName evidence="7 9">Polyprenal reductase</fullName>
        <ecNumber evidence="2 9">1.3.1.94</ecNumber>
    </recommendedName>
</protein>
<dbReference type="GO" id="GO:0006488">
    <property type="term" value="P:dolichol-linked oligosaccharide biosynthetic process"/>
    <property type="evidence" value="ECO:0007669"/>
    <property type="project" value="UniProtKB-UniRule"/>
</dbReference>
<feature type="transmembrane region" description="Helical" evidence="9">
    <location>
        <begin position="263"/>
        <end position="286"/>
    </location>
</feature>
<evidence type="ECO:0000256" key="3">
    <source>
        <dbReference type="ARBA" id="ARBA00022692"/>
    </source>
</evidence>
<keyword evidence="3 9" id="KW-0812">Transmembrane</keyword>
<feature type="domain" description="3-oxo-5-alpha-steroid 4-dehydrogenase C-terminal" evidence="11">
    <location>
        <begin position="208"/>
        <end position="319"/>
    </location>
</feature>
<keyword evidence="13" id="KW-1185">Reference proteome</keyword>
<keyword evidence="9" id="KW-0560">Oxidoreductase</keyword>
<evidence type="ECO:0000256" key="7">
    <source>
        <dbReference type="ARBA" id="ARBA00047186"/>
    </source>
</evidence>
<organism evidence="12 13">
    <name type="scientific">Pararge aegeria aegeria</name>
    <dbReference type="NCBI Taxonomy" id="348720"/>
    <lineage>
        <taxon>Eukaryota</taxon>
        <taxon>Metazoa</taxon>
        <taxon>Ecdysozoa</taxon>
        <taxon>Arthropoda</taxon>
        <taxon>Hexapoda</taxon>
        <taxon>Insecta</taxon>
        <taxon>Pterygota</taxon>
        <taxon>Neoptera</taxon>
        <taxon>Endopterygota</taxon>
        <taxon>Lepidoptera</taxon>
        <taxon>Glossata</taxon>
        <taxon>Ditrysia</taxon>
        <taxon>Papilionoidea</taxon>
        <taxon>Nymphalidae</taxon>
        <taxon>Satyrinae</taxon>
        <taxon>Satyrini</taxon>
        <taxon>Parargina</taxon>
        <taxon>Pararge</taxon>
    </lineage>
</organism>
<feature type="transmembrane region" description="Helical" evidence="9">
    <location>
        <begin position="80"/>
        <end position="101"/>
    </location>
</feature>
<dbReference type="InterPro" id="IPR039698">
    <property type="entry name" value="Dfg10/SRD5A3"/>
</dbReference>
<feature type="compositionally biased region" description="Basic and acidic residues" evidence="10">
    <location>
        <begin position="1"/>
        <end position="16"/>
    </location>
</feature>
<evidence type="ECO:0000256" key="10">
    <source>
        <dbReference type="SAM" id="MobiDB-lite"/>
    </source>
</evidence>
<keyword evidence="9" id="KW-0256">Endoplasmic reticulum</keyword>
<evidence type="ECO:0000256" key="6">
    <source>
        <dbReference type="ARBA" id="ARBA00046320"/>
    </source>
</evidence>
<evidence type="ECO:0000313" key="13">
    <source>
        <dbReference type="Proteomes" id="UP000838756"/>
    </source>
</evidence>
<dbReference type="GO" id="GO:0016095">
    <property type="term" value="P:polyprenol catabolic process"/>
    <property type="evidence" value="ECO:0007669"/>
    <property type="project" value="UniProtKB-UniRule"/>
</dbReference>
<evidence type="ECO:0000256" key="2">
    <source>
        <dbReference type="ARBA" id="ARBA00012522"/>
    </source>
</evidence>
<feature type="transmembrane region" description="Helical" evidence="9">
    <location>
        <begin position="161"/>
        <end position="179"/>
    </location>
</feature>
<evidence type="ECO:0000256" key="4">
    <source>
        <dbReference type="ARBA" id="ARBA00022989"/>
    </source>
</evidence>
<evidence type="ECO:0000259" key="11">
    <source>
        <dbReference type="Pfam" id="PF02544"/>
    </source>
</evidence>
<dbReference type="AlphaFoldDB" id="A0A8S4RSI8"/>
<feature type="region of interest" description="Disordered" evidence="10">
    <location>
        <begin position="1"/>
        <end position="20"/>
    </location>
</feature>
<comment type="subcellular location">
    <subcellularLocation>
        <location evidence="1">Endomembrane system</location>
        <topology evidence="1">Multi-pass membrane protein</topology>
    </subcellularLocation>
    <subcellularLocation>
        <location evidence="9">Endoplasmic reticulum membrane</location>
    </subcellularLocation>
</comment>
<dbReference type="PANTHER" id="PTHR14624">
    <property type="entry name" value="DFG10 PROTEIN"/>
    <property type="match status" value="1"/>
</dbReference>
<comment type="catalytic activity">
    <reaction evidence="8 9">
        <text>a di-trans,poly-cis-dolichal + NADP(+) = a di-trans,poly-cis-polyprenal + NADPH + H(+)</text>
        <dbReference type="Rhea" id="RHEA:80727"/>
        <dbReference type="Rhea" id="RHEA-COMP:19536"/>
        <dbReference type="Rhea" id="RHEA-COMP:19537"/>
        <dbReference type="ChEBI" id="CHEBI:15378"/>
        <dbReference type="ChEBI" id="CHEBI:57783"/>
        <dbReference type="ChEBI" id="CHEBI:58349"/>
        <dbReference type="ChEBI" id="CHEBI:231623"/>
        <dbReference type="ChEBI" id="CHEBI:231637"/>
        <dbReference type="EC" id="1.3.1.94"/>
    </reaction>
    <physiologicalReaction direction="right-to-left" evidence="8 9">
        <dbReference type="Rhea" id="RHEA:80729"/>
    </physiologicalReaction>
</comment>
<reference evidence="12" key="1">
    <citation type="submission" date="2022-03" db="EMBL/GenBank/DDBJ databases">
        <authorList>
            <person name="Lindestad O."/>
        </authorList>
    </citation>
    <scope>NUCLEOTIDE SEQUENCE</scope>
</reference>
<proteinExistence type="inferred from homology"/>
<evidence type="ECO:0000256" key="9">
    <source>
        <dbReference type="RuleBase" id="RU367081"/>
    </source>
</evidence>
<dbReference type="PROSITE" id="PS50244">
    <property type="entry name" value="S5A_REDUCTASE"/>
    <property type="match status" value="1"/>
</dbReference>
<keyword evidence="4 9" id="KW-1133">Transmembrane helix</keyword>
<evidence type="ECO:0000256" key="5">
    <source>
        <dbReference type="ARBA" id="ARBA00023136"/>
    </source>
</evidence>
<dbReference type="Pfam" id="PF02544">
    <property type="entry name" value="Steroid_dh"/>
    <property type="match status" value="1"/>
</dbReference>
<gene>
    <name evidence="12" type="primary">jg12291</name>
    <name evidence="12" type="ORF">PAEG_LOCUS17082</name>
</gene>
<feature type="transmembrane region" description="Helical" evidence="9">
    <location>
        <begin position="121"/>
        <end position="141"/>
    </location>
</feature>
<accession>A0A8S4RSI8</accession>